<evidence type="ECO:0000256" key="7">
    <source>
        <dbReference type="SAM" id="SignalP"/>
    </source>
</evidence>
<dbReference type="GeneID" id="20219013"/>
<dbReference type="PROSITE" id="PS00636">
    <property type="entry name" value="DNAJ_1"/>
    <property type="match status" value="1"/>
</dbReference>
<dbReference type="Pfam" id="PF00226">
    <property type="entry name" value="DnaJ"/>
    <property type="match status" value="1"/>
</dbReference>
<dbReference type="PANTHER" id="PTHR43888">
    <property type="entry name" value="DNAJ-LIKE-2, ISOFORM A-RELATED"/>
    <property type="match status" value="1"/>
</dbReference>
<dbReference type="PROSITE" id="PS51188">
    <property type="entry name" value="ZF_CR"/>
    <property type="match status" value="1"/>
</dbReference>
<dbReference type="OMA" id="KWAECES"/>
<dbReference type="PRINTS" id="PR00625">
    <property type="entry name" value="JDOMAIN"/>
</dbReference>
<keyword evidence="3 5" id="KW-0863">Zinc-finger</keyword>
<dbReference type="OrthoDB" id="550424at2759"/>
<dbReference type="AlphaFoldDB" id="F0XX29"/>
<dbReference type="GO" id="GO:0008270">
    <property type="term" value="F:zinc ion binding"/>
    <property type="evidence" value="ECO:0007669"/>
    <property type="project" value="UniProtKB-KW"/>
</dbReference>
<evidence type="ECO:0000313" key="10">
    <source>
        <dbReference type="EMBL" id="EGB12499.1"/>
    </source>
</evidence>
<dbReference type="CDD" id="cd10747">
    <property type="entry name" value="DnaJ_C"/>
    <property type="match status" value="1"/>
</dbReference>
<dbReference type="Gene3D" id="2.60.260.20">
    <property type="entry name" value="Urease metallochaperone UreE, N-terminal domain"/>
    <property type="match status" value="2"/>
</dbReference>
<keyword evidence="10" id="KW-0346">Stress response</keyword>
<dbReference type="GO" id="GO:0030544">
    <property type="term" value="F:Hsp70 protein binding"/>
    <property type="evidence" value="ECO:0007669"/>
    <property type="project" value="InterPro"/>
</dbReference>
<reference evidence="10 11" key="1">
    <citation type="journal article" date="2011" name="Proc. Natl. Acad. Sci. U.S.A.">
        <title>Niche of harmful alga Aureococcus anophagefferens revealed through ecogenomics.</title>
        <authorList>
            <person name="Gobler C.J."/>
            <person name="Berry D.L."/>
            <person name="Dyhrman S.T."/>
            <person name="Wilhelm S.W."/>
            <person name="Salamov A."/>
            <person name="Lobanov A.V."/>
            <person name="Zhang Y."/>
            <person name="Collier J.L."/>
            <person name="Wurch L.L."/>
            <person name="Kustka A.B."/>
            <person name="Dill B.D."/>
            <person name="Shah M."/>
            <person name="VerBerkmoes N.C."/>
            <person name="Kuo A."/>
            <person name="Terry A."/>
            <person name="Pangilinan J."/>
            <person name="Lindquist E.A."/>
            <person name="Lucas S."/>
            <person name="Paulsen I.T."/>
            <person name="Hattenrath-Lehmann T.K."/>
            <person name="Talmage S.C."/>
            <person name="Walker E.A."/>
            <person name="Koch F."/>
            <person name="Burson A.M."/>
            <person name="Marcoval M.A."/>
            <person name="Tang Y.Z."/>
            <person name="Lecleir G.R."/>
            <person name="Coyne K.J."/>
            <person name="Berg G.M."/>
            <person name="Bertrand E.M."/>
            <person name="Saito M.A."/>
            <person name="Gladyshev V.N."/>
            <person name="Grigoriev I.V."/>
        </authorList>
    </citation>
    <scope>NUCLEOTIDE SEQUENCE [LARGE SCALE GENOMIC DNA]</scope>
    <source>
        <strain evidence="11">CCMP 1984</strain>
    </source>
</reference>
<dbReference type="InterPro" id="IPR008971">
    <property type="entry name" value="HSP40/DnaJ_pept-bd"/>
</dbReference>
<dbReference type="InterPro" id="IPR002939">
    <property type="entry name" value="DnaJ_C"/>
</dbReference>
<feature type="signal peptide" evidence="7">
    <location>
        <begin position="1"/>
        <end position="15"/>
    </location>
</feature>
<dbReference type="SUPFAM" id="SSF49493">
    <property type="entry name" value="HSP40/DnaJ peptide-binding domain"/>
    <property type="match status" value="2"/>
</dbReference>
<keyword evidence="4 5" id="KW-0862">Zinc</keyword>
<gene>
    <name evidence="10" type="primary">HSP1</name>
    <name evidence="10" type="ORF">AURANDRAFT_18620</name>
</gene>
<dbReference type="InterPro" id="IPR001305">
    <property type="entry name" value="HSP_DnaJ_Cys-rich_dom"/>
</dbReference>
<dbReference type="SMART" id="SM00271">
    <property type="entry name" value="DnaJ"/>
    <property type="match status" value="1"/>
</dbReference>
<feature type="region of interest" description="Disordered" evidence="6">
    <location>
        <begin position="82"/>
        <end position="111"/>
    </location>
</feature>
<evidence type="ECO:0000313" key="11">
    <source>
        <dbReference type="Proteomes" id="UP000002729"/>
    </source>
</evidence>
<dbReference type="eggNOG" id="KOG0712">
    <property type="taxonomic scope" value="Eukaryota"/>
</dbReference>
<dbReference type="InterPro" id="IPR036410">
    <property type="entry name" value="HSP_DnaJ_Cys-rich_dom_sf"/>
</dbReference>
<name>F0XX29_AURAN</name>
<dbReference type="Pfam" id="PF01556">
    <property type="entry name" value="DnaJ_C"/>
    <property type="match status" value="1"/>
</dbReference>
<evidence type="ECO:0000256" key="1">
    <source>
        <dbReference type="ARBA" id="ARBA00022723"/>
    </source>
</evidence>
<dbReference type="EMBL" id="GL833120">
    <property type="protein sequence ID" value="EGB12499.1"/>
    <property type="molecule type" value="Genomic_DNA"/>
</dbReference>
<dbReference type="InterPro" id="IPR001623">
    <property type="entry name" value="DnaJ_domain"/>
</dbReference>
<evidence type="ECO:0000256" key="3">
    <source>
        <dbReference type="ARBA" id="ARBA00022771"/>
    </source>
</evidence>
<evidence type="ECO:0000256" key="2">
    <source>
        <dbReference type="ARBA" id="ARBA00022737"/>
    </source>
</evidence>
<dbReference type="InterPro" id="IPR044713">
    <property type="entry name" value="DNJA1/2-like"/>
</dbReference>
<organism evidence="11">
    <name type="scientific">Aureococcus anophagefferens</name>
    <name type="common">Harmful bloom alga</name>
    <dbReference type="NCBI Taxonomy" id="44056"/>
    <lineage>
        <taxon>Eukaryota</taxon>
        <taxon>Sar</taxon>
        <taxon>Stramenopiles</taxon>
        <taxon>Ochrophyta</taxon>
        <taxon>Pelagophyceae</taxon>
        <taxon>Pelagomonadales</taxon>
        <taxon>Pelagomonadaceae</taxon>
        <taxon>Aureococcus</taxon>
    </lineage>
</organism>
<feature type="zinc finger region" description="CR-type" evidence="5">
    <location>
        <begin position="155"/>
        <end position="241"/>
    </location>
</feature>
<feature type="chain" id="PRO_5012677738" evidence="7">
    <location>
        <begin position="16"/>
        <end position="439"/>
    </location>
</feature>
<evidence type="ECO:0000256" key="6">
    <source>
        <dbReference type="SAM" id="MobiDB-lite"/>
    </source>
</evidence>
<keyword evidence="1 5" id="KW-0479">Metal-binding</keyword>
<evidence type="ECO:0000259" key="9">
    <source>
        <dbReference type="PROSITE" id="PS51188"/>
    </source>
</evidence>
<keyword evidence="2" id="KW-0677">Repeat</keyword>
<dbReference type="SUPFAM" id="SSF46565">
    <property type="entry name" value="Chaperone J-domain"/>
    <property type="match status" value="1"/>
</dbReference>
<dbReference type="Gene3D" id="1.10.287.110">
    <property type="entry name" value="DnaJ domain"/>
    <property type="match status" value="1"/>
</dbReference>
<protein>
    <submittedName>
        <fullName evidence="10">Putative heat shock protein DnaJ</fullName>
    </submittedName>
</protein>
<dbReference type="PROSITE" id="PS50076">
    <property type="entry name" value="DNAJ_2"/>
    <property type="match status" value="1"/>
</dbReference>
<dbReference type="InterPro" id="IPR018253">
    <property type="entry name" value="DnaJ_domain_CS"/>
</dbReference>
<dbReference type="CDD" id="cd10719">
    <property type="entry name" value="DnaJ_zf"/>
    <property type="match status" value="1"/>
</dbReference>
<feature type="domain" description="CR-type" evidence="9">
    <location>
        <begin position="155"/>
        <end position="241"/>
    </location>
</feature>
<keyword evidence="7" id="KW-0732">Signal</keyword>
<dbReference type="Proteomes" id="UP000002729">
    <property type="component" value="Unassembled WGS sequence"/>
</dbReference>
<evidence type="ECO:0000259" key="8">
    <source>
        <dbReference type="PROSITE" id="PS50076"/>
    </source>
</evidence>
<dbReference type="GO" id="GO:0006457">
    <property type="term" value="P:protein folding"/>
    <property type="evidence" value="ECO:0007669"/>
    <property type="project" value="InterPro"/>
</dbReference>
<evidence type="ECO:0000256" key="5">
    <source>
        <dbReference type="PROSITE-ProRule" id="PRU00546"/>
    </source>
</evidence>
<keyword evidence="11" id="KW-1185">Reference proteome</keyword>
<dbReference type="InParanoid" id="F0XX29"/>
<dbReference type="SUPFAM" id="SSF57938">
    <property type="entry name" value="DnaJ/Hsp40 cysteine-rich domain"/>
    <property type="match status" value="1"/>
</dbReference>
<dbReference type="InterPro" id="IPR036869">
    <property type="entry name" value="J_dom_sf"/>
</dbReference>
<feature type="domain" description="J" evidence="8">
    <location>
        <begin position="19"/>
        <end position="90"/>
    </location>
</feature>
<sequence>MLRRLLLLLVAFARCEVVDYYAVLGVARTATTAEIKKAYRALAQEYHPDKLASTLSEEAKAEAVAKFVALAQAHEVLSDDDRRRAYDATGADEPDAEAEARAAEQGPPEYTELPVKVEARFRHGAFRFSFAGTGVRAMSATRVPITVTMEDLLVGVTRNLTLSRRVRCRACDGTGSARPARRPTCPLCGGTGRAPALGAAGRPPSPFRQSFESLCGACGGFGKLRGPPCASCDGEGIAAETHVVTVVVPPGAPEGHEIVFRGLGDEHAHRDAGDLVVVVEAAPHGRFARSVDGANVWCNASVGLLDALYGFSKKLTGLDGARLDVRHDRVAFSSFTHELPGEGLPVFGNATQRGSLTVYVAVSFPRSLSALQLRVLRHIGLRPDELDFIRALQLLMAYQYATTVPDGSAELKFASRCYGDALDVCKPERRYWTWWRAVV</sequence>
<evidence type="ECO:0000256" key="4">
    <source>
        <dbReference type="ARBA" id="ARBA00022833"/>
    </source>
</evidence>
<dbReference type="RefSeq" id="XP_009032174.1">
    <property type="nucleotide sequence ID" value="XM_009033926.1"/>
</dbReference>
<dbReference type="KEGG" id="aaf:AURANDRAFT_18620"/>
<proteinExistence type="predicted"/>
<dbReference type="CDD" id="cd06257">
    <property type="entry name" value="DnaJ"/>
    <property type="match status" value="1"/>
</dbReference>
<dbReference type="Gene3D" id="2.10.230.10">
    <property type="entry name" value="Heat shock protein DnaJ, cysteine-rich domain"/>
    <property type="match status" value="1"/>
</dbReference>
<accession>F0XX29</accession>
<dbReference type="GO" id="GO:0051082">
    <property type="term" value="F:unfolded protein binding"/>
    <property type="evidence" value="ECO:0007669"/>
    <property type="project" value="InterPro"/>
</dbReference>